<dbReference type="GO" id="GO:0000160">
    <property type="term" value="P:phosphorelay signal transduction system"/>
    <property type="evidence" value="ECO:0007669"/>
    <property type="project" value="InterPro"/>
</dbReference>
<dbReference type="RefSeq" id="WP_165393283.1">
    <property type="nucleotide sequence ID" value="NZ_SHKP01000005.1"/>
</dbReference>
<dbReference type="InterPro" id="IPR011006">
    <property type="entry name" value="CheY-like_superfamily"/>
</dbReference>
<dbReference type="InterPro" id="IPR050595">
    <property type="entry name" value="Bact_response_regulator"/>
</dbReference>
<accession>A0A4Q7VX80</accession>
<keyword evidence="1 2" id="KW-0597">Phosphoprotein</keyword>
<feature type="modified residue" description="4-aspartylphosphate" evidence="2">
    <location>
        <position position="201"/>
    </location>
</feature>
<keyword evidence="5" id="KW-1185">Reference proteome</keyword>
<dbReference type="CDD" id="cd17546">
    <property type="entry name" value="REC_hyHK_CKI1_RcsC-like"/>
    <property type="match status" value="1"/>
</dbReference>
<sequence>MSSSVPTTPAGASPRKTEAVALVGFGSFERQSLEAYFRMLVRDVPAFELASRPLAQVRWIVANADDQDAVQQVWAAGRLASTVFIGARAPDGAGMLLPRPIDPLAVQRALRTLLGASLPAARPAAQAPAMSRPVVAEPVPAPAVDATAPAHEVLVVDDSEVARQYLRVQLERLGCRVDVAASTHEARARLAVRSYAAVFVDLALDAGDANELGGLVLCHELHHRAGPRPRVVVVTGRSSGTDRVRASLAGCDSYRVKPVTAAALGEELARIGTPAAATPAPLVLPRAVADRLGTPPRSA</sequence>
<evidence type="ECO:0000313" key="4">
    <source>
        <dbReference type="EMBL" id="RZU01135.1"/>
    </source>
</evidence>
<dbReference type="InterPro" id="IPR001789">
    <property type="entry name" value="Sig_transdc_resp-reg_receiver"/>
</dbReference>
<dbReference type="Pfam" id="PF00072">
    <property type="entry name" value="Response_reg"/>
    <property type="match status" value="1"/>
</dbReference>
<dbReference type="EMBL" id="SHKP01000005">
    <property type="protein sequence ID" value="RZU01135.1"/>
    <property type="molecule type" value="Genomic_DNA"/>
</dbReference>
<evidence type="ECO:0000313" key="5">
    <source>
        <dbReference type="Proteomes" id="UP000293671"/>
    </source>
</evidence>
<organism evidence="4 5">
    <name type="scientific">Rivibacter subsaxonicus</name>
    <dbReference type="NCBI Taxonomy" id="457575"/>
    <lineage>
        <taxon>Bacteria</taxon>
        <taxon>Pseudomonadati</taxon>
        <taxon>Pseudomonadota</taxon>
        <taxon>Betaproteobacteria</taxon>
        <taxon>Burkholderiales</taxon>
        <taxon>Rivibacter</taxon>
    </lineage>
</organism>
<dbReference type="PANTHER" id="PTHR44591:SF3">
    <property type="entry name" value="RESPONSE REGULATORY DOMAIN-CONTAINING PROTEIN"/>
    <property type="match status" value="1"/>
</dbReference>
<evidence type="ECO:0000259" key="3">
    <source>
        <dbReference type="PROSITE" id="PS50110"/>
    </source>
</evidence>
<dbReference type="PANTHER" id="PTHR44591">
    <property type="entry name" value="STRESS RESPONSE REGULATOR PROTEIN 1"/>
    <property type="match status" value="1"/>
</dbReference>
<reference evidence="4 5" key="1">
    <citation type="submission" date="2019-02" db="EMBL/GenBank/DDBJ databases">
        <title>Genomic Encyclopedia of Type Strains, Phase IV (KMG-IV): sequencing the most valuable type-strain genomes for metagenomic binning, comparative biology and taxonomic classification.</title>
        <authorList>
            <person name="Goeker M."/>
        </authorList>
    </citation>
    <scope>NUCLEOTIDE SEQUENCE [LARGE SCALE GENOMIC DNA]</scope>
    <source>
        <strain evidence="4 5">DSM 19570</strain>
    </source>
</reference>
<gene>
    <name evidence="4" type="ORF">EV670_1850</name>
</gene>
<protein>
    <recommendedName>
        <fullName evidence="3">Response regulatory domain-containing protein</fullName>
    </recommendedName>
</protein>
<dbReference type="Gene3D" id="3.40.50.2300">
    <property type="match status" value="1"/>
</dbReference>
<comment type="caution">
    <text evidence="4">The sequence shown here is derived from an EMBL/GenBank/DDBJ whole genome shotgun (WGS) entry which is preliminary data.</text>
</comment>
<evidence type="ECO:0000256" key="2">
    <source>
        <dbReference type="PROSITE-ProRule" id="PRU00169"/>
    </source>
</evidence>
<proteinExistence type="predicted"/>
<feature type="domain" description="Response regulatory" evidence="3">
    <location>
        <begin position="152"/>
        <end position="272"/>
    </location>
</feature>
<name>A0A4Q7VX80_9BURK</name>
<dbReference type="SMART" id="SM00448">
    <property type="entry name" value="REC"/>
    <property type="match status" value="1"/>
</dbReference>
<dbReference type="SUPFAM" id="SSF52172">
    <property type="entry name" value="CheY-like"/>
    <property type="match status" value="1"/>
</dbReference>
<dbReference type="Proteomes" id="UP000293671">
    <property type="component" value="Unassembled WGS sequence"/>
</dbReference>
<evidence type="ECO:0000256" key="1">
    <source>
        <dbReference type="ARBA" id="ARBA00022553"/>
    </source>
</evidence>
<dbReference type="PROSITE" id="PS50110">
    <property type="entry name" value="RESPONSE_REGULATORY"/>
    <property type="match status" value="1"/>
</dbReference>
<dbReference type="AlphaFoldDB" id="A0A4Q7VX80"/>